<dbReference type="GO" id="GO:0006313">
    <property type="term" value="P:DNA transposition"/>
    <property type="evidence" value="ECO:0007669"/>
    <property type="project" value="InterPro"/>
</dbReference>
<proteinExistence type="predicted"/>
<dbReference type="Pfam" id="PF01548">
    <property type="entry name" value="DEDD_Tnp_IS110"/>
    <property type="match status" value="1"/>
</dbReference>
<dbReference type="GO" id="GO:0004803">
    <property type="term" value="F:transposase activity"/>
    <property type="evidence" value="ECO:0007669"/>
    <property type="project" value="InterPro"/>
</dbReference>
<keyword evidence="2" id="KW-1185">Reference proteome</keyword>
<dbReference type="PROSITE" id="PS50943">
    <property type="entry name" value="HTH_CROC1"/>
    <property type="match status" value="1"/>
</dbReference>
<dbReference type="Pfam" id="PF02371">
    <property type="entry name" value="Transposase_20"/>
    <property type="match status" value="1"/>
</dbReference>
<evidence type="ECO:0000313" key="2">
    <source>
        <dbReference type="Proteomes" id="UP000188324"/>
    </source>
</evidence>
<dbReference type="OrthoDB" id="4337860at2"/>
<dbReference type="Proteomes" id="UP000188324">
    <property type="component" value="Chromosome"/>
</dbReference>
<dbReference type="AlphaFoldDB" id="A0A1Q2CCM4"/>
<dbReference type="InterPro" id="IPR010982">
    <property type="entry name" value="Lambda_DNA-bd_dom_sf"/>
</dbReference>
<dbReference type="InterPro" id="IPR047650">
    <property type="entry name" value="Transpos_IS110"/>
</dbReference>
<gene>
    <name evidence="1" type="ORF">RPIT_02325</name>
</gene>
<evidence type="ECO:0000313" key="1">
    <source>
        <dbReference type="EMBL" id="AQP43795.1"/>
    </source>
</evidence>
<dbReference type="InterPro" id="IPR003346">
    <property type="entry name" value="Transposase_20"/>
</dbReference>
<dbReference type="STRING" id="1610493.RPIT_02325"/>
<dbReference type="PANTHER" id="PTHR33055">
    <property type="entry name" value="TRANSPOSASE FOR INSERTION SEQUENCE ELEMENT IS1111A"/>
    <property type="match status" value="1"/>
</dbReference>
<dbReference type="NCBIfam" id="NF033542">
    <property type="entry name" value="transpos_IS110"/>
    <property type="match status" value="1"/>
</dbReference>
<organism evidence="1 2">
    <name type="scientific">Tessaracoccus flavus</name>
    <dbReference type="NCBI Taxonomy" id="1610493"/>
    <lineage>
        <taxon>Bacteria</taxon>
        <taxon>Bacillati</taxon>
        <taxon>Actinomycetota</taxon>
        <taxon>Actinomycetes</taxon>
        <taxon>Propionibacteriales</taxon>
        <taxon>Propionibacteriaceae</taxon>
        <taxon>Tessaracoccus</taxon>
    </lineage>
</organism>
<accession>A0A1Q2CCM4</accession>
<protein>
    <submittedName>
        <fullName evidence="1">Uncharacterized protein</fullName>
    </submittedName>
</protein>
<dbReference type="InterPro" id="IPR002525">
    <property type="entry name" value="Transp_IS110-like_N"/>
</dbReference>
<dbReference type="PANTHER" id="PTHR33055:SF16">
    <property type="entry name" value="TRANSPOSASE FOR INSERTION SEQUENCE ELEMENT IS1547"/>
    <property type="match status" value="1"/>
</dbReference>
<dbReference type="GO" id="GO:0003677">
    <property type="term" value="F:DNA binding"/>
    <property type="evidence" value="ECO:0007669"/>
    <property type="project" value="InterPro"/>
</dbReference>
<name>A0A1Q2CCM4_9ACTN</name>
<dbReference type="SUPFAM" id="SSF47413">
    <property type="entry name" value="lambda repressor-like DNA-binding domains"/>
    <property type="match status" value="1"/>
</dbReference>
<dbReference type="RefSeq" id="WP_077340210.1">
    <property type="nucleotide sequence ID" value="NZ_CP019605.1"/>
</dbReference>
<dbReference type="InterPro" id="IPR001387">
    <property type="entry name" value="Cro/C1-type_HTH"/>
</dbReference>
<dbReference type="EMBL" id="CP019605">
    <property type="protein sequence ID" value="AQP43795.1"/>
    <property type="molecule type" value="Genomic_DNA"/>
</dbReference>
<sequence>MTTTTIDRDTSNAVVAGVDTHKDTHHVAVLAAGSGARLGDLQVPATPAGYERLLGFVASFGAIALVGVEGTNSYGAGLARYLAAADVTIREVIRPKRAQRRRGKSDPIDAYAAAQQALAEPEILPIAKTSDGPVEQIRVLMAVRRSAMKARIAAHRQITSLLITAPDAVRTRFAHLDSDPLIDTLAATRPGPAVNSVTAATGQALRRLARRHQNLTAEIADIDAELRILTTQSAPAMLATKGFGVITTATLLITAGDNPARLRTEASFAALSGAAPIPASSGKTTRHRLNRGGDRQANWALHQIALVRLSTDPRTKAYAAKLTAAGKSKKDVLRCLKRAIAREAWHLIVHPAPTPRIDDLRPLRHLRGLTLTQAAEHLGTVPARISELERGTRLNIQLANAYRDYLNAA</sequence>
<dbReference type="CDD" id="cd00093">
    <property type="entry name" value="HTH_XRE"/>
    <property type="match status" value="1"/>
</dbReference>
<reference evidence="1 2" key="1">
    <citation type="journal article" date="2016" name="Int. J. Syst. Evol. Microbiol.">
        <title>Tessaracoccus flavus sp. nov., isolated from the drainage system of a lindane-producing factory.</title>
        <authorList>
            <person name="Kumari R."/>
            <person name="Singh P."/>
            <person name="Schumann P."/>
            <person name="Lal R."/>
        </authorList>
    </citation>
    <scope>NUCLEOTIDE SEQUENCE [LARGE SCALE GENOMIC DNA]</scope>
    <source>
        <strain evidence="1 2">RP1T</strain>
    </source>
</reference>
<dbReference type="KEGG" id="tfl:RPIT_02325"/>